<dbReference type="Pfam" id="PF12796">
    <property type="entry name" value="Ank_2"/>
    <property type="match status" value="3"/>
</dbReference>
<dbReference type="SUPFAM" id="SSF48403">
    <property type="entry name" value="Ankyrin repeat"/>
    <property type="match status" value="2"/>
</dbReference>
<feature type="repeat" description="ANK" evidence="3">
    <location>
        <begin position="692"/>
        <end position="724"/>
    </location>
</feature>
<dbReference type="Proteomes" id="UP000054600">
    <property type="component" value="Unassembled WGS sequence"/>
</dbReference>
<evidence type="ECO:0000256" key="2">
    <source>
        <dbReference type="ARBA" id="ARBA00023043"/>
    </source>
</evidence>
<dbReference type="OrthoDB" id="671583at2"/>
<evidence type="ECO:0000256" key="1">
    <source>
        <dbReference type="ARBA" id="ARBA00022737"/>
    </source>
</evidence>
<keyword evidence="1" id="KW-0677">Repeat</keyword>
<evidence type="ECO:0000256" key="4">
    <source>
        <dbReference type="SAM" id="Phobius"/>
    </source>
</evidence>
<keyword evidence="4" id="KW-1133">Transmembrane helix</keyword>
<keyword evidence="4" id="KW-0472">Membrane</keyword>
<dbReference type="AlphaFoldDB" id="A0A0W0YTV3"/>
<evidence type="ECO:0000313" key="6">
    <source>
        <dbReference type="Proteomes" id="UP000054600"/>
    </source>
</evidence>
<dbReference type="RefSeq" id="WP_018575997.1">
    <property type="nucleotide sequence ID" value="NZ_KB892382.1"/>
</dbReference>
<dbReference type="Gene3D" id="1.25.40.20">
    <property type="entry name" value="Ankyrin repeat-containing domain"/>
    <property type="match status" value="2"/>
</dbReference>
<keyword evidence="4" id="KW-0812">Transmembrane</keyword>
<name>A0A0W0YTV3_9GAMM</name>
<dbReference type="PROSITE" id="PS50297">
    <property type="entry name" value="ANK_REP_REGION"/>
    <property type="match status" value="3"/>
</dbReference>
<reference evidence="5 6" key="1">
    <citation type="submission" date="2015-11" db="EMBL/GenBank/DDBJ databases">
        <title>Genomic analysis of 38 Legionella species identifies large and diverse effector repertoires.</title>
        <authorList>
            <person name="Burstein D."/>
            <person name="Amaro F."/>
            <person name="Zusman T."/>
            <person name="Lifshitz Z."/>
            <person name="Cohen O."/>
            <person name="Gilbert J.A."/>
            <person name="Pupko T."/>
            <person name="Shuman H.A."/>
            <person name="Segal G."/>
        </authorList>
    </citation>
    <scope>NUCLEOTIDE SEQUENCE [LARGE SCALE GENOMIC DNA]</scope>
    <source>
        <strain evidence="5 6">ATCC 49655</strain>
    </source>
</reference>
<dbReference type="PANTHER" id="PTHR24198">
    <property type="entry name" value="ANKYRIN REPEAT AND PROTEIN KINASE DOMAIN-CONTAINING PROTEIN"/>
    <property type="match status" value="1"/>
</dbReference>
<accession>A0A0W0YTV3</accession>
<proteinExistence type="predicted"/>
<feature type="repeat" description="ANK" evidence="3">
    <location>
        <begin position="166"/>
        <end position="198"/>
    </location>
</feature>
<dbReference type="InterPro" id="IPR002110">
    <property type="entry name" value="Ankyrin_rpt"/>
</dbReference>
<feature type="transmembrane region" description="Helical" evidence="4">
    <location>
        <begin position="895"/>
        <end position="918"/>
    </location>
</feature>
<keyword evidence="2 3" id="KW-0040">ANK repeat</keyword>
<feature type="repeat" description="ANK" evidence="3">
    <location>
        <begin position="100"/>
        <end position="132"/>
    </location>
</feature>
<gene>
    <name evidence="5" type="ORF">Lsha_1737</name>
</gene>
<comment type="caution">
    <text evidence="5">The sequence shown here is derived from an EMBL/GenBank/DDBJ whole genome shotgun (WGS) entry which is preliminary data.</text>
</comment>
<protein>
    <submittedName>
        <fullName evidence="5">Ankyrin repeats (3 copies)</fullName>
    </submittedName>
</protein>
<dbReference type="eggNOG" id="COG0666">
    <property type="taxonomic scope" value="Bacteria"/>
</dbReference>
<feature type="repeat" description="ANK" evidence="3">
    <location>
        <begin position="199"/>
        <end position="231"/>
    </location>
</feature>
<dbReference type="PATRIC" id="fig|1122169.6.peg.1996"/>
<sequence length="940" mass="105621">MNLKTEHPIFLLASQGKLAELKSIIVERNELFHLRASNGFNLMEFAAENGHVHVMMWLFENNVPLTQKGSTFCNSLLLAASKGHLPAVQWLISKNLSLDELNSALIVAVNNNHCDVVSKLITSGASIDVLSRKGQPLAMEPVRKGYLEMLKCLYQNGVSMESKNSNGHTLLMEAASYGHMPIVKWLVQEKVNINTSEGSNYTALMYAARDGNFEILKYLYENGALITSYEVRDYNYNRQTVSPISIALENNHPEIAEFVFEKAVFYPLPGERRTIEELERIYIPKDATSLAKACAKNTNIIGSLDSVYVPAELRAIYLRNQQLNKLYHDIIAIIDQAEITPSPDISKIEKKIGEMLKLPNLPTQFIQLELIYKRMIGIYISAGQFDRALELLENCSEKVLKDKLRHANLLGIAMGFMGQQQFFKALKIFEDLPSSALDADAQTLHWRCMFAFIMDKEYDHININLRTLVHCIPAKIRELENKYPHCWVLILNTLTAQFYHEHGETLSSTLEALTVLSHLPKTPATSQHGRTLLQSALSSPQQSLTTRTELGKNVFDFMSDYPDLIQLTLSRFVLLPSAEQQEALKTISNGVYPGVLFYAASEQPHLFAGLIRLLLSQKDSALLSDILDTKDNTGRDALILAAQTGTYEVIPQLQNLGFSVHFALYTAASLGLVDALPGLLAHGASLETTDEQGYTVLYHAIEQNQENAIDFLLNAGADIRHQTQQGKDALGLSIMHLPAIPLPILKHVSILPIPEQLDVLYQATGNRSNLLAYLLPRDTGQRCEELVKWCFSELSAADNSEEQKALQNIRFDASFHSILLKYQQMREKSVQGNDNYDHAVSAAEILLWKIYEARINFFYDMSALETKIEVLRDACNNAIEEARPVLSYHREWDKLIAGGILFLAALPVSLPLWSLNFFSFKPKSTQLLDQMHDDLARPTA</sequence>
<dbReference type="PANTHER" id="PTHR24198:SF165">
    <property type="entry name" value="ANKYRIN REPEAT-CONTAINING PROTEIN-RELATED"/>
    <property type="match status" value="1"/>
</dbReference>
<dbReference type="STRING" id="1122169.Lsha_1737"/>
<dbReference type="SMART" id="SM00248">
    <property type="entry name" value="ANK"/>
    <property type="match status" value="9"/>
</dbReference>
<dbReference type="EMBL" id="LNYW01000046">
    <property type="protein sequence ID" value="KTD59987.1"/>
    <property type="molecule type" value="Genomic_DNA"/>
</dbReference>
<dbReference type="InterPro" id="IPR036770">
    <property type="entry name" value="Ankyrin_rpt-contain_sf"/>
</dbReference>
<organism evidence="5 6">
    <name type="scientific">Legionella shakespearei DSM 23087</name>
    <dbReference type="NCBI Taxonomy" id="1122169"/>
    <lineage>
        <taxon>Bacteria</taxon>
        <taxon>Pseudomonadati</taxon>
        <taxon>Pseudomonadota</taxon>
        <taxon>Gammaproteobacteria</taxon>
        <taxon>Legionellales</taxon>
        <taxon>Legionellaceae</taxon>
        <taxon>Legionella</taxon>
    </lineage>
</organism>
<evidence type="ECO:0000313" key="5">
    <source>
        <dbReference type="EMBL" id="KTD59987.1"/>
    </source>
</evidence>
<keyword evidence="6" id="KW-1185">Reference proteome</keyword>
<evidence type="ECO:0000256" key="3">
    <source>
        <dbReference type="PROSITE-ProRule" id="PRU00023"/>
    </source>
</evidence>
<dbReference type="PROSITE" id="PS50088">
    <property type="entry name" value="ANK_REPEAT"/>
    <property type="match status" value="4"/>
</dbReference>